<dbReference type="KEGG" id="samy:DB32_006678"/>
<sequence length="139" mass="13894">MIARRAALLVAIALVGCGYGRDPGSIACTPGEAIDIGCASACGLGSCSGDAVLRVCDAAEADVRACAEADAVLRENDDACGSVCPMVRVACPDSGRVTVIHRAFAEGATTCDWDVRSATGPVEEDPVPQADAGVDAAAP</sequence>
<name>A0A0F6SGZ0_9BACT</name>
<dbReference type="EMBL" id="CP011125">
    <property type="protein sequence ID" value="AKF09529.1"/>
    <property type="molecule type" value="Genomic_DNA"/>
</dbReference>
<evidence type="ECO:0000313" key="3">
    <source>
        <dbReference type="Proteomes" id="UP000034883"/>
    </source>
</evidence>
<feature type="region of interest" description="Disordered" evidence="1">
    <location>
        <begin position="116"/>
        <end position="139"/>
    </location>
</feature>
<evidence type="ECO:0000256" key="1">
    <source>
        <dbReference type="SAM" id="MobiDB-lite"/>
    </source>
</evidence>
<accession>A0A0F6SGZ0</accession>
<dbReference type="PROSITE" id="PS51257">
    <property type="entry name" value="PROKAR_LIPOPROTEIN"/>
    <property type="match status" value="1"/>
</dbReference>
<evidence type="ECO:0008006" key="4">
    <source>
        <dbReference type="Google" id="ProtNLM"/>
    </source>
</evidence>
<dbReference type="RefSeq" id="WP_053236564.1">
    <property type="nucleotide sequence ID" value="NZ_CP011125.1"/>
</dbReference>
<keyword evidence="3" id="KW-1185">Reference proteome</keyword>
<dbReference type="OrthoDB" id="8066319at2"/>
<protein>
    <recommendedName>
        <fullName evidence="4">Lipoprotein</fullName>
    </recommendedName>
</protein>
<organism evidence="2 3">
    <name type="scientific">Sandaracinus amylolyticus</name>
    <dbReference type="NCBI Taxonomy" id="927083"/>
    <lineage>
        <taxon>Bacteria</taxon>
        <taxon>Pseudomonadati</taxon>
        <taxon>Myxococcota</taxon>
        <taxon>Polyangia</taxon>
        <taxon>Polyangiales</taxon>
        <taxon>Sandaracinaceae</taxon>
        <taxon>Sandaracinus</taxon>
    </lineage>
</organism>
<dbReference type="Proteomes" id="UP000034883">
    <property type="component" value="Chromosome"/>
</dbReference>
<evidence type="ECO:0000313" key="2">
    <source>
        <dbReference type="EMBL" id="AKF09529.1"/>
    </source>
</evidence>
<dbReference type="AlphaFoldDB" id="A0A0F6SGZ0"/>
<proteinExistence type="predicted"/>
<gene>
    <name evidence="2" type="ORF">DB32_006678</name>
</gene>
<reference evidence="2 3" key="1">
    <citation type="submission" date="2015-03" db="EMBL/GenBank/DDBJ databases">
        <title>Genome assembly of Sandaracinus amylolyticus DSM 53668.</title>
        <authorList>
            <person name="Sharma G."/>
            <person name="Subramanian S."/>
        </authorList>
    </citation>
    <scope>NUCLEOTIDE SEQUENCE [LARGE SCALE GENOMIC DNA]</scope>
    <source>
        <strain evidence="2 3">DSM 53668</strain>
    </source>
</reference>